<feature type="transmembrane region" description="Helical" evidence="7">
    <location>
        <begin position="204"/>
        <end position="229"/>
    </location>
</feature>
<evidence type="ECO:0000256" key="1">
    <source>
        <dbReference type="ARBA" id="ARBA00004141"/>
    </source>
</evidence>
<dbReference type="GO" id="GO:0016020">
    <property type="term" value="C:membrane"/>
    <property type="evidence" value="ECO:0007669"/>
    <property type="project" value="UniProtKB-SubCell"/>
</dbReference>
<keyword evidence="3 7" id="KW-0812">Transmembrane</keyword>
<evidence type="ECO:0000313" key="9">
    <source>
        <dbReference type="Proteomes" id="UP000072867"/>
    </source>
</evidence>
<comment type="similarity">
    <text evidence="2">Belongs to the TrbL/VirB6 family.</text>
</comment>
<evidence type="ECO:0000256" key="4">
    <source>
        <dbReference type="ARBA" id="ARBA00022989"/>
    </source>
</evidence>
<keyword evidence="5 7" id="KW-0472">Membrane</keyword>
<evidence type="ECO:0000256" key="7">
    <source>
        <dbReference type="SAM" id="Phobius"/>
    </source>
</evidence>
<feature type="transmembrane region" description="Helical" evidence="7">
    <location>
        <begin position="66"/>
        <end position="88"/>
    </location>
</feature>
<organism evidence="8 9">
    <name type="scientific">Sphingomonas sanguinis</name>
    <dbReference type="NCBI Taxonomy" id="33051"/>
    <lineage>
        <taxon>Bacteria</taxon>
        <taxon>Pseudomonadati</taxon>
        <taxon>Pseudomonadota</taxon>
        <taxon>Alphaproteobacteria</taxon>
        <taxon>Sphingomonadales</taxon>
        <taxon>Sphingomonadaceae</taxon>
        <taxon>Sphingomonas</taxon>
    </lineage>
</organism>
<dbReference type="GO" id="GO:0030255">
    <property type="term" value="P:protein secretion by the type IV secretion system"/>
    <property type="evidence" value="ECO:0007669"/>
    <property type="project" value="InterPro"/>
</dbReference>
<sequence length="334" mass="34784">MGNLFQSMFTYLNDALAAIIAVYAGVISWISGPLRIGVTIYIILLGFAILRGAVEYPFREFVYRGMKLAALVFAVTTLYGTVAALFAMSGLPRDVAQAVGGSDVNGLGDFFDQIVKGASTTVAKITEIQDARTAAAGKNLVGLPNNIVEIFFTGIYCLVLMVMAILSAALGFTICAFALFALALLAAVGPIFVAALLFDSTRAFFFAWLGSAISYLMLVAFALLLTIFIRNTGEDFMSQAFAGDTNIAVIAIRAIAFYVLGFFFFLQIPGLAAGLGGGGASLATQFANASTGNIVPSAGRALSSAPGSIASLPSRLGRSSRGARAGGGSLYNNS</sequence>
<comment type="caution">
    <text evidence="8">The sequence shown here is derived from an EMBL/GenBank/DDBJ whole genome shotgun (WGS) entry which is preliminary data.</text>
</comment>
<feature type="compositionally biased region" description="Gly residues" evidence="6">
    <location>
        <begin position="324"/>
        <end position="334"/>
    </location>
</feature>
<evidence type="ECO:0000256" key="6">
    <source>
        <dbReference type="SAM" id="MobiDB-lite"/>
    </source>
</evidence>
<comment type="subcellular location">
    <subcellularLocation>
        <location evidence="1">Membrane</location>
        <topology evidence="1">Multi-pass membrane protein</topology>
    </subcellularLocation>
</comment>
<gene>
    <name evidence="8" type="ORF">NS319_11255</name>
</gene>
<feature type="transmembrane region" description="Helical" evidence="7">
    <location>
        <begin position="12"/>
        <end position="30"/>
    </location>
</feature>
<feature type="transmembrane region" description="Helical" evidence="7">
    <location>
        <begin position="150"/>
        <end position="170"/>
    </location>
</feature>
<feature type="transmembrane region" description="Helical" evidence="7">
    <location>
        <begin position="177"/>
        <end position="198"/>
    </location>
</feature>
<evidence type="ECO:0000256" key="2">
    <source>
        <dbReference type="ARBA" id="ARBA00007802"/>
    </source>
</evidence>
<feature type="compositionally biased region" description="Low complexity" evidence="6">
    <location>
        <begin position="312"/>
        <end position="323"/>
    </location>
</feature>
<dbReference type="PATRIC" id="fig|33051.3.peg.3453"/>
<proteinExistence type="inferred from homology"/>
<dbReference type="RefSeq" id="WP_058733691.1">
    <property type="nucleotide sequence ID" value="NZ_LDTD01000076.1"/>
</dbReference>
<dbReference type="AlphaFoldDB" id="A0A147HW50"/>
<evidence type="ECO:0000313" key="8">
    <source>
        <dbReference type="EMBL" id="KTT69112.1"/>
    </source>
</evidence>
<reference evidence="8 9" key="1">
    <citation type="journal article" date="2016" name="Front. Microbiol.">
        <title>Genomic Resource of Rice Seed Associated Bacteria.</title>
        <authorList>
            <person name="Midha S."/>
            <person name="Bansal K."/>
            <person name="Sharma S."/>
            <person name="Kumar N."/>
            <person name="Patil P.P."/>
            <person name="Chaudhry V."/>
            <person name="Patil P.B."/>
        </authorList>
    </citation>
    <scope>NUCLEOTIDE SEQUENCE [LARGE SCALE GENOMIC DNA]</scope>
    <source>
        <strain evidence="8 9">NS319</strain>
    </source>
</reference>
<dbReference type="Proteomes" id="UP000072867">
    <property type="component" value="Unassembled WGS sequence"/>
</dbReference>
<accession>A0A147HW50</accession>
<name>A0A147HW50_9SPHN</name>
<feature type="region of interest" description="Disordered" evidence="6">
    <location>
        <begin position="312"/>
        <end position="334"/>
    </location>
</feature>
<keyword evidence="4 7" id="KW-1133">Transmembrane helix</keyword>
<evidence type="ECO:0000256" key="5">
    <source>
        <dbReference type="ARBA" id="ARBA00023136"/>
    </source>
</evidence>
<evidence type="ECO:0000256" key="3">
    <source>
        <dbReference type="ARBA" id="ARBA00022692"/>
    </source>
</evidence>
<dbReference type="Pfam" id="PF04610">
    <property type="entry name" value="TrbL"/>
    <property type="match status" value="1"/>
</dbReference>
<feature type="transmembrane region" description="Helical" evidence="7">
    <location>
        <begin position="36"/>
        <end position="54"/>
    </location>
</feature>
<protein>
    <submittedName>
        <fullName evidence="8">VirB6 type IV secretion protein</fullName>
    </submittedName>
</protein>
<dbReference type="EMBL" id="LDTD01000076">
    <property type="protein sequence ID" value="KTT69112.1"/>
    <property type="molecule type" value="Genomic_DNA"/>
</dbReference>
<dbReference type="InterPro" id="IPR007688">
    <property type="entry name" value="Conjugal_tfr_TrbL/VirB6"/>
</dbReference>
<feature type="transmembrane region" description="Helical" evidence="7">
    <location>
        <begin position="241"/>
        <end position="266"/>
    </location>
</feature>